<keyword evidence="3" id="KW-1185">Reference proteome</keyword>
<dbReference type="Pfam" id="PF06172">
    <property type="entry name" value="Cupin_5"/>
    <property type="match status" value="1"/>
</dbReference>
<dbReference type="CDD" id="cd06121">
    <property type="entry name" value="cupin_YML079wp"/>
    <property type="match status" value="1"/>
</dbReference>
<organism evidence="2 3">
    <name type="scientific">Psychroflexus maritimus</name>
    <dbReference type="NCBI Taxonomy" id="2714865"/>
    <lineage>
        <taxon>Bacteria</taxon>
        <taxon>Pseudomonadati</taxon>
        <taxon>Bacteroidota</taxon>
        <taxon>Flavobacteriia</taxon>
        <taxon>Flavobacteriales</taxon>
        <taxon>Flavobacteriaceae</taxon>
        <taxon>Psychroflexus</taxon>
    </lineage>
</organism>
<reference evidence="2" key="1">
    <citation type="submission" date="2020-03" db="EMBL/GenBank/DDBJ databases">
        <title>Psychroflexus Maritimus sp. nov., isolate from marine sediment.</title>
        <authorList>
            <person name="Zhong Y.-L."/>
        </authorList>
    </citation>
    <scope>NUCLEOTIDE SEQUENCE</scope>
    <source>
        <strain evidence="2">C1</strain>
    </source>
</reference>
<comment type="caution">
    <text evidence="2">The sequence shown here is derived from an EMBL/GenBank/DDBJ whole genome shotgun (WGS) entry which is preliminary data.</text>
</comment>
<dbReference type="EMBL" id="JAANAS010000024">
    <property type="protein sequence ID" value="NGZ89074.1"/>
    <property type="molecule type" value="Genomic_DNA"/>
</dbReference>
<sequence length="168" mass="19432">MTRQQQEIIDRFNLEAHPEGGYFKETYRSHFILPESTLPANFDGNRNAATCIYFMLTTEDFSAFHRVQQDETWHFYSGSKIILHMIDAQSNYTNVFIGNDFENGEIPQFTVPKNVWFAAEVEAKDAFAFVGCTVSPGFDFRDFELASSANLIQNFPQHQALIRRLTRE</sequence>
<accession>A0A967E1S3</accession>
<dbReference type="PANTHER" id="PTHR33387">
    <property type="entry name" value="RMLC-LIKE JELLY ROLL FOLD PROTEIN"/>
    <property type="match status" value="1"/>
</dbReference>
<dbReference type="SUPFAM" id="SSF51182">
    <property type="entry name" value="RmlC-like cupins"/>
    <property type="match status" value="1"/>
</dbReference>
<dbReference type="PANTHER" id="PTHR33387:SF3">
    <property type="entry name" value="DUF985 DOMAIN-CONTAINING PROTEIN"/>
    <property type="match status" value="1"/>
</dbReference>
<proteinExistence type="predicted"/>
<dbReference type="InterPro" id="IPR011051">
    <property type="entry name" value="RmlC_Cupin_sf"/>
</dbReference>
<feature type="domain" description="DUF985" evidence="1">
    <location>
        <begin position="6"/>
        <end position="146"/>
    </location>
</feature>
<dbReference type="RefSeq" id="WP_166399338.1">
    <property type="nucleotide sequence ID" value="NZ_JAANAS010000024.1"/>
</dbReference>
<name>A0A967E1S3_9FLAO</name>
<dbReference type="AlphaFoldDB" id="A0A967E1S3"/>
<protein>
    <submittedName>
        <fullName evidence="2">Cupin domain-containing protein</fullName>
    </submittedName>
</protein>
<evidence type="ECO:0000259" key="1">
    <source>
        <dbReference type="Pfam" id="PF06172"/>
    </source>
</evidence>
<dbReference type="InterPro" id="IPR009327">
    <property type="entry name" value="Cupin_DUF985"/>
</dbReference>
<gene>
    <name evidence="2" type="ORF">G7034_02270</name>
</gene>
<dbReference type="Proteomes" id="UP000643701">
    <property type="component" value="Unassembled WGS sequence"/>
</dbReference>
<evidence type="ECO:0000313" key="2">
    <source>
        <dbReference type="EMBL" id="NGZ89074.1"/>
    </source>
</evidence>
<dbReference type="InterPro" id="IPR039935">
    <property type="entry name" value="YML079W-like"/>
</dbReference>
<dbReference type="Gene3D" id="2.60.120.10">
    <property type="entry name" value="Jelly Rolls"/>
    <property type="match status" value="1"/>
</dbReference>
<evidence type="ECO:0000313" key="3">
    <source>
        <dbReference type="Proteomes" id="UP000643701"/>
    </source>
</evidence>
<dbReference type="InterPro" id="IPR014710">
    <property type="entry name" value="RmlC-like_jellyroll"/>
</dbReference>